<dbReference type="Pfam" id="PF13413">
    <property type="entry name" value="HTH_25"/>
    <property type="match status" value="1"/>
</dbReference>
<dbReference type="InterPro" id="IPR025194">
    <property type="entry name" value="RodZ-like_C"/>
</dbReference>
<keyword evidence="1" id="KW-0472">Membrane</keyword>
<dbReference type="Proteomes" id="UP000603434">
    <property type="component" value="Unassembled WGS sequence"/>
</dbReference>
<dbReference type="Pfam" id="PF13464">
    <property type="entry name" value="RodZ_C"/>
    <property type="match status" value="1"/>
</dbReference>
<evidence type="ECO:0000256" key="1">
    <source>
        <dbReference type="SAM" id="Phobius"/>
    </source>
</evidence>
<dbReference type="PANTHER" id="PTHR34475:SF1">
    <property type="entry name" value="CYTOSKELETON PROTEIN RODZ"/>
    <property type="match status" value="1"/>
</dbReference>
<feature type="transmembrane region" description="Helical" evidence="1">
    <location>
        <begin position="106"/>
        <end position="126"/>
    </location>
</feature>
<protein>
    <submittedName>
        <fullName evidence="3">DUF4115 domain-containing protein</fullName>
    </submittedName>
</protein>
<comment type="caution">
    <text evidence="3">The sequence shown here is derived from an EMBL/GenBank/DDBJ whole genome shotgun (WGS) entry which is preliminary data.</text>
</comment>
<proteinExistence type="predicted"/>
<organism evidence="3 4">
    <name type="scientific">Candidatus Desulfatibia profunda</name>
    <dbReference type="NCBI Taxonomy" id="2841695"/>
    <lineage>
        <taxon>Bacteria</taxon>
        <taxon>Pseudomonadati</taxon>
        <taxon>Thermodesulfobacteriota</taxon>
        <taxon>Desulfobacteria</taxon>
        <taxon>Desulfobacterales</taxon>
        <taxon>Desulfobacterales incertae sedis</taxon>
        <taxon>Candidatus Desulfatibia</taxon>
    </lineage>
</organism>
<dbReference type="PANTHER" id="PTHR34475">
    <property type="match status" value="1"/>
</dbReference>
<keyword evidence="1" id="KW-1133">Transmembrane helix</keyword>
<evidence type="ECO:0000313" key="3">
    <source>
        <dbReference type="EMBL" id="MBC8360436.1"/>
    </source>
</evidence>
<keyword evidence="1" id="KW-0812">Transmembrane</keyword>
<dbReference type="InterPro" id="IPR050400">
    <property type="entry name" value="Bact_Cytoskel_RodZ"/>
</dbReference>
<sequence>MFANKNYLSFGRYLKAIRLEKGIDLIEVSKETKIGMDYLVMIEKEDHDRLPAEVFVKGFLRAYAQVVDANGDEAVKRYLSSRRVFQEAIGFDADLKRSGQAFWPRLLLSLGALLGIIVLSVLLISVSRHRPFSDNSEMELPNSTHRDISTKDALKKATASEHPKNDFEKLLLKVVVVEDTWMRIIIDGQSTKEYSLKPGDLLELEASSGYNLLIGNAAGVQLTLNGKPVEKFLEKSGQVVTIQIP</sequence>
<accession>A0A8J6NUD8</accession>
<dbReference type="EMBL" id="JACNJH010000089">
    <property type="protein sequence ID" value="MBC8360436.1"/>
    <property type="molecule type" value="Genomic_DNA"/>
</dbReference>
<dbReference type="AlphaFoldDB" id="A0A8J6NUD8"/>
<evidence type="ECO:0000259" key="2">
    <source>
        <dbReference type="Pfam" id="PF13464"/>
    </source>
</evidence>
<name>A0A8J6NUD8_9BACT</name>
<dbReference type="Gene3D" id="1.10.260.40">
    <property type="entry name" value="lambda repressor-like DNA-binding domains"/>
    <property type="match status" value="1"/>
</dbReference>
<feature type="domain" description="Cytoskeleton protein RodZ-like C-terminal" evidence="2">
    <location>
        <begin position="174"/>
        <end position="242"/>
    </location>
</feature>
<evidence type="ECO:0000313" key="4">
    <source>
        <dbReference type="Proteomes" id="UP000603434"/>
    </source>
</evidence>
<reference evidence="3 4" key="1">
    <citation type="submission" date="2020-08" db="EMBL/GenBank/DDBJ databases">
        <title>Bridging the membrane lipid divide: bacteria of the FCB group superphylum have the potential to synthesize archaeal ether lipids.</title>
        <authorList>
            <person name="Villanueva L."/>
            <person name="Von Meijenfeldt F.A.B."/>
            <person name="Westbye A.B."/>
            <person name="Yadav S."/>
            <person name="Hopmans E.C."/>
            <person name="Dutilh B.E."/>
            <person name="Sinninghe Damste J.S."/>
        </authorList>
    </citation>
    <scope>NUCLEOTIDE SEQUENCE [LARGE SCALE GENOMIC DNA]</scope>
    <source>
        <strain evidence="3">NIOZ-UU30</strain>
    </source>
</reference>
<dbReference type="GO" id="GO:0003677">
    <property type="term" value="F:DNA binding"/>
    <property type="evidence" value="ECO:0007669"/>
    <property type="project" value="InterPro"/>
</dbReference>
<gene>
    <name evidence="3" type="ORF">H8E23_03415</name>
</gene>
<dbReference type="InterPro" id="IPR010982">
    <property type="entry name" value="Lambda_DNA-bd_dom_sf"/>
</dbReference>